<evidence type="ECO:0000256" key="5">
    <source>
        <dbReference type="ARBA" id="ARBA00038359"/>
    </source>
</evidence>
<organism evidence="9 10">
    <name type="scientific">Pseudocercospora musae</name>
    <dbReference type="NCBI Taxonomy" id="113226"/>
    <lineage>
        <taxon>Eukaryota</taxon>
        <taxon>Fungi</taxon>
        <taxon>Dikarya</taxon>
        <taxon>Ascomycota</taxon>
        <taxon>Pezizomycotina</taxon>
        <taxon>Dothideomycetes</taxon>
        <taxon>Dothideomycetidae</taxon>
        <taxon>Mycosphaerellales</taxon>
        <taxon>Mycosphaerellaceae</taxon>
        <taxon>Pseudocercospora</taxon>
    </lineage>
</organism>
<evidence type="ECO:0000259" key="8">
    <source>
        <dbReference type="Pfam" id="PF20684"/>
    </source>
</evidence>
<feature type="transmembrane region" description="Helical" evidence="7">
    <location>
        <begin position="188"/>
        <end position="208"/>
    </location>
</feature>
<keyword evidence="4 7" id="KW-0472">Membrane</keyword>
<feature type="transmembrane region" description="Helical" evidence="7">
    <location>
        <begin position="324"/>
        <end position="343"/>
    </location>
</feature>
<dbReference type="InterPro" id="IPR049326">
    <property type="entry name" value="Rhodopsin_dom_fungi"/>
</dbReference>
<name>A0A139IQ83_9PEZI</name>
<evidence type="ECO:0000256" key="4">
    <source>
        <dbReference type="ARBA" id="ARBA00023136"/>
    </source>
</evidence>
<dbReference type="InterPro" id="IPR052337">
    <property type="entry name" value="SAT4-like"/>
</dbReference>
<dbReference type="OrthoDB" id="3903189at2759"/>
<reference evidence="9 10" key="1">
    <citation type="submission" date="2015-07" db="EMBL/GenBank/DDBJ databases">
        <title>Comparative genomics of the Sigatoka disease complex on banana suggests a link between parallel evolutionary changes in Pseudocercospora fijiensis and Pseudocercospora eumusae and increased virulence on the banana host.</title>
        <authorList>
            <person name="Chang T.-C."/>
            <person name="Salvucci A."/>
            <person name="Crous P.W."/>
            <person name="Stergiopoulos I."/>
        </authorList>
    </citation>
    <scope>NUCLEOTIDE SEQUENCE [LARGE SCALE GENOMIC DNA]</scope>
    <source>
        <strain evidence="9 10">CBS 116634</strain>
    </source>
</reference>
<feature type="region of interest" description="Disordered" evidence="6">
    <location>
        <begin position="497"/>
        <end position="558"/>
    </location>
</feature>
<feature type="compositionally biased region" description="Polar residues" evidence="6">
    <location>
        <begin position="429"/>
        <end position="438"/>
    </location>
</feature>
<evidence type="ECO:0000313" key="9">
    <source>
        <dbReference type="EMBL" id="KXT16845.1"/>
    </source>
</evidence>
<dbReference type="STRING" id="113226.A0A139IQ83"/>
<dbReference type="AlphaFoldDB" id="A0A139IQ83"/>
<keyword evidence="10" id="KW-1185">Reference proteome</keyword>
<feature type="transmembrane region" description="Helical" evidence="7">
    <location>
        <begin position="246"/>
        <end position="264"/>
    </location>
</feature>
<dbReference type="Proteomes" id="UP000073492">
    <property type="component" value="Unassembled WGS sequence"/>
</dbReference>
<evidence type="ECO:0000256" key="2">
    <source>
        <dbReference type="ARBA" id="ARBA00022692"/>
    </source>
</evidence>
<feature type="compositionally biased region" description="Polar residues" evidence="6">
    <location>
        <begin position="505"/>
        <end position="526"/>
    </location>
</feature>
<feature type="transmembrane region" description="Helical" evidence="7">
    <location>
        <begin position="156"/>
        <end position="176"/>
    </location>
</feature>
<feature type="compositionally biased region" description="Basic and acidic residues" evidence="6">
    <location>
        <begin position="527"/>
        <end position="537"/>
    </location>
</feature>
<feature type="region of interest" description="Disordered" evidence="6">
    <location>
        <begin position="429"/>
        <end position="472"/>
    </location>
</feature>
<dbReference type="PANTHER" id="PTHR33048:SF149">
    <property type="entry name" value="UBID FAMILY DECARBOXYLASE"/>
    <property type="match status" value="1"/>
</dbReference>
<evidence type="ECO:0000256" key="6">
    <source>
        <dbReference type="SAM" id="MobiDB-lite"/>
    </source>
</evidence>
<dbReference type="Pfam" id="PF20684">
    <property type="entry name" value="Fung_rhodopsin"/>
    <property type="match status" value="1"/>
</dbReference>
<sequence>MSSKKSDQVCRWKDGSCGGGGGGGHRAQGRLAGESKASASILLQHHHVTCGRRTWAPPPMWIEIPARVLSSELFLHPHPLLFYHSLPLPHILIIRVETCRQLVNLAASLPSAGRGLRKTSCRDAHRNGIPFEDTSDVRESERCSRTTMAPLKIESWLWFSIVMAVAMARFVSRWMTLPSLRSYQADDCVMVLVLSFYTAFLVTINIVANTSSNLFPPGFDVSTLTAADKATREYGSKLILVVEECQIVSIWGAKACLLILYLRLTTLRWQHIAIQLLAAYVAIAFVLMEILYLGVWCRPFHEYWAVPTNSSQCDAATNHLITNATFNLSSDLVMLAVALPIFLRMHLPWRKKIPVVAVFSLGIFVVLAAILNKVYSFSDPFGSLWTYWYVRESSTAILVANLPFVWKLISCFLELCGIKTSVSGSHTATKASLSMSGNDRSRRGTDHDFIPHWPSSGKEASDLERGLRRKGTASRGMTLEEFMRDDAILNMDALSSRNEEKRALEQSTGSMTNPKAILNNTPPQDTIHSESDPEAHKSSAPASTIPAMAGSWSAKSFV</sequence>
<comment type="caution">
    <text evidence="9">The sequence shown here is derived from an EMBL/GenBank/DDBJ whole genome shotgun (WGS) entry which is preliminary data.</text>
</comment>
<dbReference type="GO" id="GO:0016020">
    <property type="term" value="C:membrane"/>
    <property type="evidence" value="ECO:0007669"/>
    <property type="project" value="UniProtKB-SubCell"/>
</dbReference>
<gene>
    <name evidence="9" type="ORF">AC579_6818</name>
</gene>
<keyword evidence="2 7" id="KW-0812">Transmembrane</keyword>
<evidence type="ECO:0000256" key="3">
    <source>
        <dbReference type="ARBA" id="ARBA00022989"/>
    </source>
</evidence>
<protein>
    <recommendedName>
        <fullName evidence="8">Rhodopsin domain-containing protein</fullName>
    </recommendedName>
</protein>
<keyword evidence="3 7" id="KW-1133">Transmembrane helix</keyword>
<evidence type="ECO:0000256" key="1">
    <source>
        <dbReference type="ARBA" id="ARBA00004141"/>
    </source>
</evidence>
<evidence type="ECO:0000256" key="7">
    <source>
        <dbReference type="SAM" id="Phobius"/>
    </source>
</evidence>
<dbReference type="EMBL" id="LFZO01000029">
    <property type="protein sequence ID" value="KXT16845.1"/>
    <property type="molecule type" value="Genomic_DNA"/>
</dbReference>
<comment type="subcellular location">
    <subcellularLocation>
        <location evidence="1">Membrane</location>
        <topology evidence="1">Multi-pass membrane protein</topology>
    </subcellularLocation>
</comment>
<feature type="transmembrane region" description="Helical" evidence="7">
    <location>
        <begin position="355"/>
        <end position="375"/>
    </location>
</feature>
<proteinExistence type="inferred from homology"/>
<evidence type="ECO:0000313" key="10">
    <source>
        <dbReference type="Proteomes" id="UP000073492"/>
    </source>
</evidence>
<dbReference type="PANTHER" id="PTHR33048">
    <property type="entry name" value="PTH11-LIKE INTEGRAL MEMBRANE PROTEIN (AFU_ORTHOLOGUE AFUA_5G11245)"/>
    <property type="match status" value="1"/>
</dbReference>
<accession>A0A139IQ83</accession>
<feature type="compositionally biased region" description="Basic and acidic residues" evidence="6">
    <location>
        <begin position="439"/>
        <end position="450"/>
    </location>
</feature>
<feature type="domain" description="Rhodopsin" evidence="8">
    <location>
        <begin position="168"/>
        <end position="410"/>
    </location>
</feature>
<comment type="similarity">
    <text evidence="5">Belongs to the SAT4 family.</text>
</comment>
<feature type="transmembrane region" description="Helical" evidence="7">
    <location>
        <begin position="276"/>
        <end position="295"/>
    </location>
</feature>